<keyword evidence="3" id="KW-1185">Reference proteome</keyword>
<dbReference type="Proteomes" id="UP000708208">
    <property type="component" value="Unassembled WGS sequence"/>
</dbReference>
<sequence>ESFMTEIIKELRFALQCQGDTKPVRKNKVPGEQSVSGSVPYLAFDQERREPSS</sequence>
<evidence type="ECO:0000256" key="1">
    <source>
        <dbReference type="SAM" id="MobiDB-lite"/>
    </source>
</evidence>
<name>A0A8J2LBF2_9HEXA</name>
<feature type="non-terminal residue" evidence="2">
    <location>
        <position position="1"/>
    </location>
</feature>
<comment type="caution">
    <text evidence="2">The sequence shown here is derived from an EMBL/GenBank/DDBJ whole genome shotgun (WGS) entry which is preliminary data.</text>
</comment>
<accession>A0A8J2LBF2</accession>
<gene>
    <name evidence="2" type="ORF">AFUS01_LOCUS39638</name>
</gene>
<feature type="region of interest" description="Disordered" evidence="1">
    <location>
        <begin position="20"/>
        <end position="53"/>
    </location>
</feature>
<evidence type="ECO:0000313" key="3">
    <source>
        <dbReference type="Proteomes" id="UP000708208"/>
    </source>
</evidence>
<dbReference type="EMBL" id="CAJVCH010552986">
    <property type="protein sequence ID" value="CAG7829794.1"/>
    <property type="molecule type" value="Genomic_DNA"/>
</dbReference>
<protein>
    <submittedName>
        <fullName evidence="2">Uncharacterized protein</fullName>
    </submittedName>
</protein>
<evidence type="ECO:0000313" key="2">
    <source>
        <dbReference type="EMBL" id="CAG7829794.1"/>
    </source>
</evidence>
<dbReference type="AlphaFoldDB" id="A0A8J2LBF2"/>
<reference evidence="2" key="1">
    <citation type="submission" date="2021-06" db="EMBL/GenBank/DDBJ databases">
        <authorList>
            <person name="Hodson N. C."/>
            <person name="Mongue J. A."/>
            <person name="Jaron S. K."/>
        </authorList>
    </citation>
    <scope>NUCLEOTIDE SEQUENCE</scope>
</reference>
<organism evidence="2 3">
    <name type="scientific">Allacma fusca</name>
    <dbReference type="NCBI Taxonomy" id="39272"/>
    <lineage>
        <taxon>Eukaryota</taxon>
        <taxon>Metazoa</taxon>
        <taxon>Ecdysozoa</taxon>
        <taxon>Arthropoda</taxon>
        <taxon>Hexapoda</taxon>
        <taxon>Collembola</taxon>
        <taxon>Symphypleona</taxon>
        <taxon>Sminthuridae</taxon>
        <taxon>Allacma</taxon>
    </lineage>
</organism>
<proteinExistence type="predicted"/>